<evidence type="ECO:0000313" key="2">
    <source>
        <dbReference type="EMBL" id="MBC5632403.1"/>
    </source>
</evidence>
<gene>
    <name evidence="2" type="ORF">H8S65_06430</name>
</gene>
<name>A0ABR7DNM5_9BACT</name>
<accession>A0ABR7DNM5</accession>
<sequence>MAKYILSIISVLLLIGFVSCDDEKKATNGQGYLYLGIEKNVTLQTKAVDPVLSVAILNAAEDTVKYIADFEAEKADEGILLDAGSYQVVVASGKKDSAAWELPNFYGKTECDIKTNQVTSAKVTCKIANTKVTVDYSDDFKKYFTDYSTTVSNISGSLTFVKGETRGGYFAPETLLALLKLTNTDGEQFELKREYADIQERYHYKLYFKLSGDPETPDDSGEAGGKFDDITIDERADTVIVSIPIKVEDLENIKAPELKLEGFGENNSLEAKEGEFADNILKAIASCGIEKLLVTIQSDSLNNRVGIQSFDLASLDAATREKLESIHFPVQSVKSETDTLTFDLTAMSNALKSFDESIQTHNFTFTITDAKTQEQSISFSYSVKPNVAVITKEIATMNIWSTFTFFSGESDSDEGFGFEYKKVSDSEWTPVTVASKNKDGKTFSAFVKGLASNTEYEYRAVGQDNDGKIEGNIISFKTDYANIKEGKECVPNLDFDDWYTDDPKSAWFLGVNSGSRFWDSGNKGANTMTSINPTSKEASIIADVEENKAAAKLESKKVGAVIFDVFAAGNIYTGSFVKAVVGLSAAKSGAELDFGQPYEGGRPTKLIGYYRYSPVKVNWNSYKELNNGDMDKCSVYIALCDWTAPFRVNTKEQKFVDFNDKSIIAYGELDDAKYQEAKVDKNGYKQFEIDIKYRDLTRKPTYILIVASASKYGDYFTGGEGSTLYIDEFELQYDYNPASFVGTSLEGLAE</sequence>
<evidence type="ECO:0000259" key="1">
    <source>
        <dbReference type="Pfam" id="PF13201"/>
    </source>
</evidence>
<dbReference type="InterPro" id="IPR027840">
    <property type="entry name" value="DUF4493"/>
</dbReference>
<comment type="caution">
    <text evidence="2">The sequence shown here is derived from an EMBL/GenBank/DDBJ whole genome shotgun (WGS) entry which is preliminary data.</text>
</comment>
<dbReference type="Proteomes" id="UP000651475">
    <property type="component" value="Unassembled WGS sequence"/>
</dbReference>
<dbReference type="EMBL" id="JACOOJ010000008">
    <property type="protein sequence ID" value="MBC5632403.1"/>
    <property type="molecule type" value="Genomic_DNA"/>
</dbReference>
<protein>
    <submittedName>
        <fullName evidence="2">PCMD domain-containing protein</fullName>
    </submittedName>
</protein>
<dbReference type="Pfam" id="PF14900">
    <property type="entry name" value="DUF4493"/>
    <property type="match status" value="1"/>
</dbReference>
<proteinExistence type="predicted"/>
<dbReference type="PROSITE" id="PS51257">
    <property type="entry name" value="PROKAR_LIPOPROTEIN"/>
    <property type="match status" value="1"/>
</dbReference>
<dbReference type="InterPro" id="IPR038653">
    <property type="entry name" value="Put_CMD_sf"/>
</dbReference>
<keyword evidence="3" id="KW-1185">Reference proteome</keyword>
<feature type="domain" description="Putative carbohydrate metabolism" evidence="1">
    <location>
        <begin position="513"/>
        <end position="731"/>
    </location>
</feature>
<evidence type="ECO:0000313" key="3">
    <source>
        <dbReference type="Proteomes" id="UP000651475"/>
    </source>
</evidence>
<dbReference type="Pfam" id="PF13201">
    <property type="entry name" value="PCMD"/>
    <property type="match status" value="1"/>
</dbReference>
<dbReference type="Gene3D" id="2.60.120.890">
    <property type="entry name" value="BT2081, beta-jelly-roll domain"/>
    <property type="match status" value="1"/>
</dbReference>
<dbReference type="RefSeq" id="WP_186929173.1">
    <property type="nucleotide sequence ID" value="NZ_JACOOJ010000008.1"/>
</dbReference>
<dbReference type="InterPro" id="IPR025112">
    <property type="entry name" value="PCMD"/>
</dbReference>
<organism evidence="2 3">
    <name type="scientific">Parabacteroides hominis</name>
    <dbReference type="NCBI Taxonomy" id="2763057"/>
    <lineage>
        <taxon>Bacteria</taxon>
        <taxon>Pseudomonadati</taxon>
        <taxon>Bacteroidota</taxon>
        <taxon>Bacteroidia</taxon>
        <taxon>Bacteroidales</taxon>
        <taxon>Tannerellaceae</taxon>
        <taxon>Parabacteroides</taxon>
    </lineage>
</organism>
<reference evidence="2 3" key="1">
    <citation type="submission" date="2020-08" db="EMBL/GenBank/DDBJ databases">
        <title>Genome public.</title>
        <authorList>
            <person name="Liu C."/>
            <person name="Sun Q."/>
        </authorList>
    </citation>
    <scope>NUCLEOTIDE SEQUENCE [LARGE SCALE GENOMIC DNA]</scope>
    <source>
        <strain evidence="2 3">NSJ-79</strain>
    </source>
</reference>